<accession>W1NR49</accession>
<proteinExistence type="predicted"/>
<evidence type="ECO:0000313" key="2">
    <source>
        <dbReference type="Proteomes" id="UP000017836"/>
    </source>
</evidence>
<dbReference type="HOGENOM" id="CLU_1456356_0_0_1"/>
<gene>
    <name evidence="1" type="ORF">AMTR_s00124p00121570</name>
</gene>
<dbReference type="EMBL" id="KI396338">
    <property type="protein sequence ID" value="ERM97460.1"/>
    <property type="molecule type" value="Genomic_DNA"/>
</dbReference>
<evidence type="ECO:0000313" key="1">
    <source>
        <dbReference type="EMBL" id="ERM97460.1"/>
    </source>
</evidence>
<dbReference type="Gramene" id="ERM97460">
    <property type="protein sequence ID" value="ERM97460"/>
    <property type="gene ID" value="AMTR_s00124p00121570"/>
</dbReference>
<reference evidence="2" key="1">
    <citation type="journal article" date="2013" name="Science">
        <title>The Amborella genome and the evolution of flowering plants.</title>
        <authorList>
            <consortium name="Amborella Genome Project"/>
        </authorList>
    </citation>
    <scope>NUCLEOTIDE SEQUENCE [LARGE SCALE GENOMIC DNA]</scope>
</reference>
<organism evidence="1 2">
    <name type="scientific">Amborella trichopoda</name>
    <dbReference type="NCBI Taxonomy" id="13333"/>
    <lineage>
        <taxon>Eukaryota</taxon>
        <taxon>Viridiplantae</taxon>
        <taxon>Streptophyta</taxon>
        <taxon>Embryophyta</taxon>
        <taxon>Tracheophyta</taxon>
        <taxon>Spermatophyta</taxon>
        <taxon>Magnoliopsida</taxon>
        <taxon>Amborellales</taxon>
        <taxon>Amborellaceae</taxon>
        <taxon>Amborella</taxon>
    </lineage>
</organism>
<dbReference type="AlphaFoldDB" id="W1NR49"/>
<dbReference type="Proteomes" id="UP000017836">
    <property type="component" value="Unassembled WGS sequence"/>
</dbReference>
<protein>
    <submittedName>
        <fullName evidence="1">Uncharacterized protein</fullName>
    </submittedName>
</protein>
<name>W1NR49_AMBTC</name>
<keyword evidence="2" id="KW-1185">Reference proteome</keyword>
<sequence length="186" mass="19252">MQSLTLSPAASVTSGEGFALSLVPEKHTKMRASPSPILLSETTVPSVQGTMPAIVVTQMKTEPFLAERPTELTVVQSLTLSSWSQGDRLCTITEEGDILADGEASYVEVAVSGVSTPAFLETEPQLDFPSSVALELMVVSSSGAPISTIAHEAGFASTEVVPEPCVPSALTSGASSSPSQEPIVMT</sequence>